<reference evidence="5 6" key="1">
    <citation type="submission" date="2020-08" db="EMBL/GenBank/DDBJ databases">
        <title>Functional genomics of gut bacteria from endangered species of beetles.</title>
        <authorList>
            <person name="Carlos-Shanley C."/>
        </authorList>
    </citation>
    <scope>NUCLEOTIDE SEQUENCE [LARGE SCALE GENOMIC DNA]</scope>
    <source>
        <strain evidence="5 6">S00198</strain>
    </source>
</reference>
<dbReference type="Pfam" id="PF00392">
    <property type="entry name" value="GntR"/>
    <property type="match status" value="1"/>
</dbReference>
<sequence>MTLHHHGTAPITQDVHQQLRDRILSHEVKPGERLVEDDLCALLSAGRTPVREALLRLQGEGLVSRSRGWVVGTGAPLAVRSIFESRMAIEGYATRLAAERAPAEALQELRQILASMDAAEAVSRSEVNRLNQIFHRRVVALSGNAYFVEQHERTQFQYWSLRLPVIFAKDQLAHSATEHHEILAALEQRDGDRAEALTREHIATTMRIVADALDER</sequence>
<dbReference type="SMART" id="SM00895">
    <property type="entry name" value="FCD"/>
    <property type="match status" value="1"/>
</dbReference>
<feature type="domain" description="HTH gntR-type" evidence="4">
    <location>
        <begin position="9"/>
        <end position="80"/>
    </location>
</feature>
<evidence type="ECO:0000256" key="2">
    <source>
        <dbReference type="ARBA" id="ARBA00023125"/>
    </source>
</evidence>
<evidence type="ECO:0000256" key="1">
    <source>
        <dbReference type="ARBA" id="ARBA00023015"/>
    </source>
</evidence>
<dbReference type="GO" id="GO:0003677">
    <property type="term" value="F:DNA binding"/>
    <property type="evidence" value="ECO:0007669"/>
    <property type="project" value="UniProtKB-KW"/>
</dbReference>
<keyword evidence="1" id="KW-0805">Transcription regulation</keyword>
<keyword evidence="3" id="KW-0804">Transcription</keyword>
<dbReference type="Pfam" id="PF07729">
    <property type="entry name" value="FCD"/>
    <property type="match status" value="1"/>
</dbReference>
<protein>
    <submittedName>
        <fullName evidence="5">DNA-binding GntR family transcriptional regulator</fullName>
    </submittedName>
</protein>
<proteinExistence type="predicted"/>
<dbReference type="GO" id="GO:0003700">
    <property type="term" value="F:DNA-binding transcription factor activity"/>
    <property type="evidence" value="ECO:0007669"/>
    <property type="project" value="InterPro"/>
</dbReference>
<evidence type="ECO:0000256" key="3">
    <source>
        <dbReference type="ARBA" id="ARBA00023163"/>
    </source>
</evidence>
<evidence type="ECO:0000313" key="6">
    <source>
        <dbReference type="Proteomes" id="UP000575083"/>
    </source>
</evidence>
<name>A0A7X0PLJ2_9BURK</name>
<dbReference type="Gene3D" id="1.20.120.530">
    <property type="entry name" value="GntR ligand-binding domain-like"/>
    <property type="match status" value="1"/>
</dbReference>
<dbReference type="InterPro" id="IPR000524">
    <property type="entry name" value="Tscrpt_reg_HTH_GntR"/>
</dbReference>
<keyword evidence="6" id="KW-1185">Reference proteome</keyword>
<dbReference type="InterPro" id="IPR008920">
    <property type="entry name" value="TF_FadR/GntR_C"/>
</dbReference>
<evidence type="ECO:0000259" key="4">
    <source>
        <dbReference type="PROSITE" id="PS50949"/>
    </source>
</evidence>
<comment type="caution">
    <text evidence="5">The sequence shown here is derived from an EMBL/GenBank/DDBJ whole genome shotgun (WGS) entry which is preliminary data.</text>
</comment>
<dbReference type="InterPro" id="IPR036388">
    <property type="entry name" value="WH-like_DNA-bd_sf"/>
</dbReference>
<dbReference type="CDD" id="cd07377">
    <property type="entry name" value="WHTH_GntR"/>
    <property type="match status" value="1"/>
</dbReference>
<dbReference type="InterPro" id="IPR011711">
    <property type="entry name" value="GntR_C"/>
</dbReference>
<dbReference type="PANTHER" id="PTHR43537:SF49">
    <property type="entry name" value="TRANSCRIPTIONAL REGULATORY PROTEIN"/>
    <property type="match status" value="1"/>
</dbReference>
<dbReference type="SUPFAM" id="SSF48008">
    <property type="entry name" value="GntR ligand-binding domain-like"/>
    <property type="match status" value="1"/>
</dbReference>
<gene>
    <name evidence="5" type="ORF">HNP48_006782</name>
</gene>
<dbReference type="InterPro" id="IPR036390">
    <property type="entry name" value="WH_DNA-bd_sf"/>
</dbReference>
<accession>A0A7X0PLJ2</accession>
<dbReference type="AlphaFoldDB" id="A0A7X0PLJ2"/>
<dbReference type="PANTHER" id="PTHR43537">
    <property type="entry name" value="TRANSCRIPTIONAL REGULATOR, GNTR FAMILY"/>
    <property type="match status" value="1"/>
</dbReference>
<dbReference type="PROSITE" id="PS50949">
    <property type="entry name" value="HTH_GNTR"/>
    <property type="match status" value="1"/>
</dbReference>
<dbReference type="Gene3D" id="1.10.10.10">
    <property type="entry name" value="Winged helix-like DNA-binding domain superfamily/Winged helix DNA-binding domain"/>
    <property type="match status" value="1"/>
</dbReference>
<dbReference type="SUPFAM" id="SSF46785">
    <property type="entry name" value="Winged helix' DNA-binding domain"/>
    <property type="match status" value="1"/>
</dbReference>
<dbReference type="Proteomes" id="UP000575083">
    <property type="component" value="Unassembled WGS sequence"/>
</dbReference>
<dbReference type="SMART" id="SM00345">
    <property type="entry name" value="HTH_GNTR"/>
    <property type="match status" value="1"/>
</dbReference>
<organism evidence="5 6">
    <name type="scientific">Acidovorax soli</name>
    <dbReference type="NCBI Taxonomy" id="592050"/>
    <lineage>
        <taxon>Bacteria</taxon>
        <taxon>Pseudomonadati</taxon>
        <taxon>Pseudomonadota</taxon>
        <taxon>Betaproteobacteria</taxon>
        <taxon>Burkholderiales</taxon>
        <taxon>Comamonadaceae</taxon>
        <taxon>Acidovorax</taxon>
    </lineage>
</organism>
<dbReference type="RefSeq" id="WP_184865677.1">
    <property type="nucleotide sequence ID" value="NZ_JACHLK010000027.1"/>
</dbReference>
<keyword evidence="2 5" id="KW-0238">DNA-binding</keyword>
<dbReference type="EMBL" id="JACHLK010000027">
    <property type="protein sequence ID" value="MBB6564056.1"/>
    <property type="molecule type" value="Genomic_DNA"/>
</dbReference>
<evidence type="ECO:0000313" key="5">
    <source>
        <dbReference type="EMBL" id="MBB6564056.1"/>
    </source>
</evidence>